<dbReference type="EMBL" id="PIQI01000003">
    <property type="protein sequence ID" value="PJZ07322.1"/>
    <property type="molecule type" value="Genomic_DNA"/>
</dbReference>
<evidence type="ECO:0000313" key="3">
    <source>
        <dbReference type="Proteomes" id="UP000232062"/>
    </source>
</evidence>
<reference evidence="2 3" key="1">
    <citation type="submission" date="2017-11" db="EMBL/GenBank/DDBJ databases">
        <title>The genome sequence of Pantoea rodasii DSM 26611.</title>
        <authorList>
            <person name="Gao J."/>
            <person name="Mao X."/>
            <person name="Sun J."/>
        </authorList>
    </citation>
    <scope>NUCLEOTIDE SEQUENCE [LARGE SCALE GENOMIC DNA]</scope>
    <source>
        <strain evidence="2 3">DSM 26611</strain>
    </source>
</reference>
<dbReference type="GO" id="GO:0006259">
    <property type="term" value="P:DNA metabolic process"/>
    <property type="evidence" value="ECO:0007669"/>
    <property type="project" value="InterPro"/>
</dbReference>
<name>A0A2M9WIC6_9GAMM</name>
<gene>
    <name evidence="2" type="ORF">PRCB_01255</name>
</gene>
<dbReference type="Proteomes" id="UP000232062">
    <property type="component" value="Unassembled WGS sequence"/>
</dbReference>
<dbReference type="OrthoDB" id="8909920at2"/>
<dbReference type="GO" id="GO:0003677">
    <property type="term" value="F:DNA binding"/>
    <property type="evidence" value="ECO:0007669"/>
    <property type="project" value="InterPro"/>
</dbReference>
<dbReference type="STRING" id="1076549.HA45_10165"/>
<dbReference type="InterPro" id="IPR018330">
    <property type="entry name" value="RecT_fam"/>
</dbReference>
<keyword evidence="3" id="KW-1185">Reference proteome</keyword>
<proteinExistence type="predicted"/>
<feature type="region of interest" description="Disordered" evidence="1">
    <location>
        <begin position="213"/>
        <end position="259"/>
    </location>
</feature>
<dbReference type="AlphaFoldDB" id="A0A2M9WIC6"/>
<dbReference type="Pfam" id="PF03837">
    <property type="entry name" value="RecT"/>
    <property type="match status" value="1"/>
</dbReference>
<dbReference type="RefSeq" id="WP_100699954.1">
    <property type="nucleotide sequence ID" value="NZ_MLFP01000006.1"/>
</dbReference>
<organism evidence="2 3">
    <name type="scientific">Pantoea rodasii</name>
    <dbReference type="NCBI Taxonomy" id="1076549"/>
    <lineage>
        <taxon>Bacteria</taxon>
        <taxon>Pseudomonadati</taxon>
        <taxon>Pseudomonadota</taxon>
        <taxon>Gammaproteobacteria</taxon>
        <taxon>Enterobacterales</taxon>
        <taxon>Erwiniaceae</taxon>
        <taxon>Pantoea</taxon>
    </lineage>
</organism>
<evidence type="ECO:0000313" key="2">
    <source>
        <dbReference type="EMBL" id="PJZ07322.1"/>
    </source>
</evidence>
<feature type="compositionally biased region" description="Polar residues" evidence="1">
    <location>
        <begin position="248"/>
        <end position="259"/>
    </location>
</feature>
<protein>
    <submittedName>
        <fullName evidence="2">Recombinase RecT</fullName>
    </submittedName>
</protein>
<feature type="compositionally biased region" description="Polar residues" evidence="1">
    <location>
        <begin position="224"/>
        <end position="234"/>
    </location>
</feature>
<accession>A0A2M9WIC6</accession>
<comment type="caution">
    <text evidence="2">The sequence shown here is derived from an EMBL/GenBank/DDBJ whole genome shotgun (WGS) entry which is preliminary data.</text>
</comment>
<evidence type="ECO:0000256" key="1">
    <source>
        <dbReference type="SAM" id="MobiDB-lite"/>
    </source>
</evidence>
<sequence length="316" mass="35935">MNDFTELHLDEEKPVTNSNVAIFNPKNLAAIQQFAQVMASGVSTIPRHLQGNVADCMAITMQAAQWRMNPFAVAQKTHTVNGVLGYEAQLVNAVITTRGPMQDRINYDWFGPWEKVIGKFDIRKNDKGQEYRTPRWKLIDEEGIGVRVWATLKGEDQPRELVLLLAQARTRNSTLWADDPRQQLAYLAVKRWARLYCPEVILGVYTPDEFDQPQRVERDVTPPRSRSQLNNLINNKPEPQESEREINPATNTSASTRTPDQLLADFTEEAGKAESIDHLDKCYKYASKLLAQQNELLDQATNTYLNHKSRLEEAGA</sequence>